<accession>A0A2K3JSC8</accession>
<protein>
    <submittedName>
        <fullName evidence="1">Uncharacterized protein</fullName>
    </submittedName>
</protein>
<gene>
    <name evidence="1" type="ORF">L195_g058443</name>
</gene>
<comment type="caution">
    <text evidence="1">The sequence shown here is derived from an EMBL/GenBank/DDBJ whole genome shotgun (WGS) entry which is preliminary data.</text>
</comment>
<reference evidence="1 2" key="1">
    <citation type="journal article" date="2014" name="Am. J. Bot.">
        <title>Genome assembly and annotation for red clover (Trifolium pratense; Fabaceae).</title>
        <authorList>
            <person name="Istvanek J."/>
            <person name="Jaros M."/>
            <person name="Krenek A."/>
            <person name="Repkova J."/>
        </authorList>
    </citation>
    <scope>NUCLEOTIDE SEQUENCE [LARGE SCALE GENOMIC DNA]</scope>
    <source>
        <strain evidence="2">cv. Tatra</strain>
        <tissue evidence="1">Young leaves</tissue>
    </source>
</reference>
<dbReference type="Proteomes" id="UP000236291">
    <property type="component" value="Unassembled WGS sequence"/>
</dbReference>
<reference evidence="1 2" key="2">
    <citation type="journal article" date="2017" name="Front. Plant Sci.">
        <title>Gene Classification and Mining of Molecular Markers Useful in Red Clover (Trifolium pratense) Breeding.</title>
        <authorList>
            <person name="Istvanek J."/>
            <person name="Dluhosova J."/>
            <person name="Dluhos P."/>
            <person name="Patkova L."/>
            <person name="Nedelnik J."/>
            <person name="Repkova J."/>
        </authorList>
    </citation>
    <scope>NUCLEOTIDE SEQUENCE [LARGE SCALE GENOMIC DNA]</scope>
    <source>
        <strain evidence="2">cv. Tatra</strain>
        <tissue evidence="1">Young leaves</tissue>
    </source>
</reference>
<sequence length="29" mass="3449">VALRNIRRDALKAYEKLEKKLTDDYIKKG</sequence>
<organism evidence="1 2">
    <name type="scientific">Trifolium pratense</name>
    <name type="common">Red clover</name>
    <dbReference type="NCBI Taxonomy" id="57577"/>
    <lineage>
        <taxon>Eukaryota</taxon>
        <taxon>Viridiplantae</taxon>
        <taxon>Streptophyta</taxon>
        <taxon>Embryophyta</taxon>
        <taxon>Tracheophyta</taxon>
        <taxon>Spermatophyta</taxon>
        <taxon>Magnoliopsida</taxon>
        <taxon>eudicotyledons</taxon>
        <taxon>Gunneridae</taxon>
        <taxon>Pentapetalae</taxon>
        <taxon>rosids</taxon>
        <taxon>fabids</taxon>
        <taxon>Fabales</taxon>
        <taxon>Fabaceae</taxon>
        <taxon>Papilionoideae</taxon>
        <taxon>50 kb inversion clade</taxon>
        <taxon>NPAAA clade</taxon>
        <taxon>Hologalegina</taxon>
        <taxon>IRL clade</taxon>
        <taxon>Trifolieae</taxon>
        <taxon>Trifolium</taxon>
    </lineage>
</organism>
<proteinExistence type="predicted"/>
<evidence type="ECO:0000313" key="1">
    <source>
        <dbReference type="EMBL" id="PNX56930.1"/>
    </source>
</evidence>
<dbReference type="EMBL" id="ASHM01121510">
    <property type="protein sequence ID" value="PNX56930.1"/>
    <property type="molecule type" value="Genomic_DNA"/>
</dbReference>
<dbReference type="AlphaFoldDB" id="A0A2K3JSC8"/>
<name>A0A2K3JSC8_TRIPR</name>
<dbReference type="InterPro" id="IPR036191">
    <property type="entry name" value="RRF_sf"/>
</dbReference>
<dbReference type="Gene3D" id="1.10.132.20">
    <property type="entry name" value="Ribosome-recycling factor"/>
    <property type="match status" value="1"/>
</dbReference>
<evidence type="ECO:0000313" key="2">
    <source>
        <dbReference type="Proteomes" id="UP000236291"/>
    </source>
</evidence>
<feature type="non-terminal residue" evidence="1">
    <location>
        <position position="1"/>
    </location>
</feature>